<dbReference type="InterPro" id="IPR001173">
    <property type="entry name" value="Glyco_trans_2-like"/>
</dbReference>
<dbReference type="Pfam" id="PF00535">
    <property type="entry name" value="Glycos_transf_2"/>
    <property type="match status" value="1"/>
</dbReference>
<dbReference type="GO" id="GO:0016740">
    <property type="term" value="F:transferase activity"/>
    <property type="evidence" value="ECO:0007669"/>
    <property type="project" value="UniProtKB-KW"/>
</dbReference>
<dbReference type="PANTHER" id="PTHR43685:SF2">
    <property type="entry name" value="GLYCOSYLTRANSFERASE 2-LIKE DOMAIN-CONTAINING PROTEIN"/>
    <property type="match status" value="1"/>
</dbReference>
<proteinExistence type="predicted"/>
<dbReference type="Proteomes" id="UP000199120">
    <property type="component" value="Unassembled WGS sequence"/>
</dbReference>
<dbReference type="Gene3D" id="3.90.550.10">
    <property type="entry name" value="Spore Coat Polysaccharide Biosynthesis Protein SpsA, Chain A"/>
    <property type="match status" value="1"/>
</dbReference>
<feature type="domain" description="Glycosyltransferase 2-like" evidence="1">
    <location>
        <begin position="9"/>
        <end position="109"/>
    </location>
</feature>
<dbReference type="RefSeq" id="WP_090541641.1">
    <property type="nucleotide sequence ID" value="NZ_FNSR01000001.1"/>
</dbReference>
<dbReference type="InterPro" id="IPR029044">
    <property type="entry name" value="Nucleotide-diphossugar_trans"/>
</dbReference>
<keyword evidence="3" id="KW-1185">Reference proteome</keyword>
<dbReference type="CDD" id="cd00761">
    <property type="entry name" value="Glyco_tranf_GTA_type"/>
    <property type="match status" value="1"/>
</dbReference>
<dbReference type="STRING" id="416943.SAMN05445871_0325"/>
<dbReference type="SUPFAM" id="SSF53448">
    <property type="entry name" value="Nucleotide-diphospho-sugar transferases"/>
    <property type="match status" value="1"/>
</dbReference>
<gene>
    <name evidence="2" type="ORF">SAMN05192542_112156</name>
</gene>
<sequence>MPSAAPFLSVIIPTHKRPVLLERALASIKAQAGPLSHEVIVVADEWNPADDEVCSRLLGPDDIKIKRNGERGPAASRNLGLDLASGRYVMFLDDDDAWQPGLLEQLAARPEVAAGRFVYFDCAVVTESRAAPQPVFIAEQKLDLTHQLNELVYVKNQVHMSCFAFPRRLIGNTRFDPHMRAYEDWDFLLAIFDKEMPVHLPIQGSIVYEVADASSDRRGNSEDANNFNAVMDYLYVYRRHPARSETLRLHRQSLMQQVGMALPADLL</sequence>
<evidence type="ECO:0000313" key="2">
    <source>
        <dbReference type="EMBL" id="SEL74501.1"/>
    </source>
</evidence>
<keyword evidence="2" id="KW-0808">Transferase</keyword>
<evidence type="ECO:0000259" key="1">
    <source>
        <dbReference type="Pfam" id="PF00535"/>
    </source>
</evidence>
<dbReference type="InterPro" id="IPR050834">
    <property type="entry name" value="Glycosyltransf_2"/>
</dbReference>
<reference evidence="3" key="1">
    <citation type="submission" date="2016-10" db="EMBL/GenBank/DDBJ databases">
        <authorList>
            <person name="Varghese N."/>
            <person name="Submissions S."/>
        </authorList>
    </citation>
    <scope>NUCLEOTIDE SEQUENCE [LARGE SCALE GENOMIC DNA]</scope>
    <source>
        <strain evidence="3">LMG 26416</strain>
    </source>
</reference>
<dbReference type="EMBL" id="FOAJ01000012">
    <property type="protein sequence ID" value="SEL74501.1"/>
    <property type="molecule type" value="Genomic_DNA"/>
</dbReference>
<dbReference type="AlphaFoldDB" id="A0A1H7SPD5"/>
<dbReference type="PANTHER" id="PTHR43685">
    <property type="entry name" value="GLYCOSYLTRANSFERASE"/>
    <property type="match status" value="1"/>
</dbReference>
<protein>
    <submittedName>
        <fullName evidence="2">Glycosyl transferase family 2</fullName>
    </submittedName>
</protein>
<accession>A0A1H7SPD5</accession>
<dbReference type="OrthoDB" id="9781367at2"/>
<organism evidence="2 3">
    <name type="scientific">Paraburkholderia caballeronis</name>
    <dbReference type="NCBI Taxonomy" id="416943"/>
    <lineage>
        <taxon>Bacteria</taxon>
        <taxon>Pseudomonadati</taxon>
        <taxon>Pseudomonadota</taxon>
        <taxon>Betaproteobacteria</taxon>
        <taxon>Burkholderiales</taxon>
        <taxon>Burkholderiaceae</taxon>
        <taxon>Paraburkholderia</taxon>
    </lineage>
</organism>
<name>A0A1H7SPD5_9BURK</name>
<evidence type="ECO:0000313" key="3">
    <source>
        <dbReference type="Proteomes" id="UP000199120"/>
    </source>
</evidence>